<feature type="compositionally biased region" description="Low complexity" evidence="1">
    <location>
        <begin position="1"/>
        <end position="21"/>
    </location>
</feature>
<accession>A0A8H3E7W2</accession>
<name>A0A8H3E7W2_9AGAM</name>
<organism evidence="2 3">
    <name type="scientific">Rhizoctonia solani</name>
    <dbReference type="NCBI Taxonomy" id="456999"/>
    <lineage>
        <taxon>Eukaryota</taxon>
        <taxon>Fungi</taxon>
        <taxon>Dikarya</taxon>
        <taxon>Basidiomycota</taxon>
        <taxon>Agaricomycotina</taxon>
        <taxon>Agaricomycetes</taxon>
        <taxon>Cantharellales</taxon>
        <taxon>Ceratobasidiaceae</taxon>
        <taxon>Rhizoctonia</taxon>
    </lineage>
</organism>
<proteinExistence type="predicted"/>
<comment type="caution">
    <text evidence="2">The sequence shown here is derived from an EMBL/GenBank/DDBJ whole genome shotgun (WGS) entry which is preliminary data.</text>
</comment>
<protein>
    <submittedName>
        <fullName evidence="2">Uncharacterized protein</fullName>
    </submittedName>
</protein>
<dbReference type="EMBL" id="CAJNJQ010003869">
    <property type="protein sequence ID" value="CAE7205966.1"/>
    <property type="molecule type" value="Genomic_DNA"/>
</dbReference>
<dbReference type="AlphaFoldDB" id="A0A8H3E7W2"/>
<evidence type="ECO:0000256" key="1">
    <source>
        <dbReference type="SAM" id="MobiDB-lite"/>
    </source>
</evidence>
<evidence type="ECO:0000313" key="2">
    <source>
        <dbReference type="EMBL" id="CAE7205966.1"/>
    </source>
</evidence>
<reference evidence="2" key="1">
    <citation type="submission" date="2021-01" db="EMBL/GenBank/DDBJ databases">
        <authorList>
            <person name="Kaushik A."/>
        </authorList>
    </citation>
    <scope>NUCLEOTIDE SEQUENCE</scope>
    <source>
        <strain evidence="2">AG5</strain>
    </source>
</reference>
<gene>
    <name evidence="2" type="ORF">RDB_LOCUS143575</name>
</gene>
<evidence type="ECO:0000313" key="3">
    <source>
        <dbReference type="Proteomes" id="UP000663827"/>
    </source>
</evidence>
<feature type="region of interest" description="Disordered" evidence="1">
    <location>
        <begin position="1"/>
        <end position="45"/>
    </location>
</feature>
<sequence length="95" mass="9590">MAAADPPAAQQPAALHEANVGPVPPAAPGNELVPPAMQIPANPVQGAHAPPPLNVVGHNHQVVQVPVEPVIPTVPLPGLGVSPLLRSLYGWPLGN</sequence>
<dbReference type="Proteomes" id="UP000663827">
    <property type="component" value="Unassembled WGS sequence"/>
</dbReference>